<keyword evidence="5 17" id="KW-0808">Transferase</keyword>
<evidence type="ECO:0000259" key="19">
    <source>
        <dbReference type="SMART" id="SM00475"/>
    </source>
</evidence>
<dbReference type="Pfam" id="PF01612">
    <property type="entry name" value="DNA_pol_A_exo1"/>
    <property type="match status" value="1"/>
</dbReference>
<evidence type="ECO:0000256" key="15">
    <source>
        <dbReference type="ARBA" id="ARBA00049244"/>
    </source>
</evidence>
<evidence type="ECO:0000256" key="9">
    <source>
        <dbReference type="ARBA" id="ARBA00022763"/>
    </source>
</evidence>
<dbReference type="InterPro" id="IPR043502">
    <property type="entry name" value="DNA/RNA_pol_sf"/>
</dbReference>
<dbReference type="AlphaFoldDB" id="A0A6M4NQV9"/>
<evidence type="ECO:0000256" key="7">
    <source>
        <dbReference type="ARBA" id="ARBA00022705"/>
    </source>
</evidence>
<keyword evidence="7 17" id="KW-0235">DNA replication</keyword>
<dbReference type="InterPro" id="IPR018320">
    <property type="entry name" value="DNA_polymerase_1"/>
</dbReference>
<dbReference type="InterPro" id="IPR036279">
    <property type="entry name" value="5-3_exonuclease_C_sf"/>
</dbReference>
<dbReference type="InterPro" id="IPR001098">
    <property type="entry name" value="DNA-dir_DNA_pol_A_palm_dom"/>
</dbReference>
<proteinExistence type="inferred from homology"/>
<name>A0A6M4NQV9_9PROT</name>
<keyword evidence="13 17" id="KW-0238">DNA-binding</keyword>
<dbReference type="Gene3D" id="1.10.150.20">
    <property type="entry name" value="5' to 3' exonuclease, C-terminal subdomain"/>
    <property type="match status" value="2"/>
</dbReference>
<dbReference type="SMART" id="SM00482">
    <property type="entry name" value="POLAc"/>
    <property type="match status" value="1"/>
</dbReference>
<dbReference type="SMART" id="SM00279">
    <property type="entry name" value="HhH2"/>
    <property type="match status" value="1"/>
</dbReference>
<dbReference type="PANTHER" id="PTHR10133:SF27">
    <property type="entry name" value="DNA POLYMERASE NU"/>
    <property type="match status" value="1"/>
</dbReference>
<dbReference type="InterPro" id="IPR036397">
    <property type="entry name" value="RNaseH_sf"/>
</dbReference>
<evidence type="ECO:0000256" key="17">
    <source>
        <dbReference type="RuleBase" id="RU004460"/>
    </source>
</evidence>
<protein>
    <recommendedName>
        <fullName evidence="4 16">DNA polymerase I</fullName>
        <ecNumber evidence="3 16">2.7.7.7</ecNumber>
    </recommendedName>
</protein>
<dbReference type="InterPro" id="IPR008918">
    <property type="entry name" value="HhH2"/>
</dbReference>
<dbReference type="SUPFAM" id="SSF88723">
    <property type="entry name" value="PIN domain-like"/>
    <property type="match status" value="1"/>
</dbReference>
<dbReference type="InterPro" id="IPR029060">
    <property type="entry name" value="PIN-like_dom_sf"/>
</dbReference>
<dbReference type="Gene3D" id="1.20.1060.10">
    <property type="entry name" value="Taq DNA Polymerase, Chain T, domain 4"/>
    <property type="match status" value="1"/>
</dbReference>
<keyword evidence="9 17" id="KW-0227">DNA damage</keyword>
<keyword evidence="12 17" id="KW-0239">DNA-directed DNA polymerase</keyword>
<dbReference type="SUPFAM" id="SSF47807">
    <property type="entry name" value="5' to 3' exonuclease, C-terminal subdomain"/>
    <property type="match status" value="1"/>
</dbReference>
<dbReference type="EMBL" id="MN990729">
    <property type="protein sequence ID" value="QJR98185.1"/>
    <property type="molecule type" value="Genomic_DNA"/>
</dbReference>
<dbReference type="InterPro" id="IPR020045">
    <property type="entry name" value="DNA_polI_H3TH"/>
</dbReference>
<dbReference type="SUPFAM" id="SSF56672">
    <property type="entry name" value="DNA/RNA polymerases"/>
    <property type="match status" value="1"/>
</dbReference>
<evidence type="ECO:0000256" key="12">
    <source>
        <dbReference type="ARBA" id="ARBA00022932"/>
    </source>
</evidence>
<dbReference type="PROSITE" id="PS00447">
    <property type="entry name" value="DNA_POLYMERASE_A"/>
    <property type="match status" value="1"/>
</dbReference>
<dbReference type="Gene3D" id="3.30.420.10">
    <property type="entry name" value="Ribonuclease H-like superfamily/Ribonuclease H"/>
    <property type="match status" value="1"/>
</dbReference>
<reference evidence="21" key="1">
    <citation type="submission" date="2020-01" db="EMBL/GenBank/DDBJ databases">
        <title>Gastrointestinal microbiota of LL stock colony Peromyscus leucopus.</title>
        <authorList>
            <person name="Milovic A."/>
            <person name="Bassam K."/>
            <person name="Keay E."/>
            <person name="Barbour A.G."/>
        </authorList>
    </citation>
    <scope>NUCLEOTIDE SEQUENCE</scope>
    <source>
        <strain evidence="21">LL90</strain>
    </source>
</reference>
<dbReference type="NCBIfam" id="NF004397">
    <property type="entry name" value="PRK05755.1"/>
    <property type="match status" value="1"/>
</dbReference>
<dbReference type="Pfam" id="PF01367">
    <property type="entry name" value="5_3_exonuc"/>
    <property type="match status" value="1"/>
</dbReference>
<dbReference type="FunFam" id="1.10.150.20:FF:000002">
    <property type="entry name" value="DNA polymerase I"/>
    <property type="match status" value="1"/>
</dbReference>
<dbReference type="FunFam" id="1.10.150.20:FF:000003">
    <property type="entry name" value="DNA polymerase I"/>
    <property type="match status" value="1"/>
</dbReference>
<dbReference type="Gene3D" id="3.30.70.370">
    <property type="match status" value="1"/>
</dbReference>
<sequence>MTGKICLVDGSGYIFRAFYGLPPMTAPDGTPVNAVYGFTNMFMKLTTKFECDYNLVLFDAKRQNFRNDIFPEYKATRKDIPEDLIPQFPIIREAVDALSLNHLEIEGYEADDLIATYTAQALEQGMEVVIVSGDKDLMQLIRSGVSFYDPMKDKFFTPEDVKEKFGVYPDKVPDVQALSGDSTDNVPGVPGIGPKTAAELVNAYGSLSEVLAHAGEIKQNKRRETLLANIENAEISLRLVTLKPDVPVEHPVGYYEFHCPDLAKAESFTAKYGFTSLKMRITKWVEEQCRKSGEIQQTLPKEETAVYQIITDKEKLCLWLKKAEQLQKMALKVFASGNNPFFDHPLGIALAVDGRDAVYIPLGDAEENGKTPDLFSLAADKDKGLSLSCAAECLLPLLNSPNILKIGHNIKQDMHFLDRITGGRAKVFPYDDVAVISYVLDSTVHGHGIRELSELFLGHKAQNPDVIFGVGRQKVSPEKVDVSVIGNYMCEQADLVFRLREILRPRLLNEHMVTVYEHFDRPLVATLFEMEKNGIMIDAAKLSSFSRQLEERQKALETEIFALAGESFNLSSPKQIGEILYNKLGLSGKKHSSGSFQTGADILEQMAEEHPLPAKILEWRAVSKLKTTYTDTLLQQLDDNNRIHTTYDQANVNTGRLSSNNPNLQNIPIRSEDGQKIRRCFVARSGHKLISADYSQVELRLMAVLADVKALKEAFEQGIDIHTATAMRVFGLAKEQVTPEIRRHSKAINFGVIYGISQYGLAKQIGIPVAEAKRYIDAYFAKMPEIKAFMDKTIAFARKNGYVVTPFGRKCQVAGINDKNQKLVAFAERAAMNAPLQGGAADIMKRAMNNMHKALVEGKYKSEILLQVHDEMVVEVPENEVDEIAALLKKTMESAVDYDVRFVAEVGVADNWSDAH</sequence>
<dbReference type="PANTHER" id="PTHR10133">
    <property type="entry name" value="DNA POLYMERASE I"/>
    <property type="match status" value="1"/>
</dbReference>
<dbReference type="InterPro" id="IPR020046">
    <property type="entry name" value="5-3_exonucl_a-hlix_arch_N"/>
</dbReference>
<evidence type="ECO:0000256" key="16">
    <source>
        <dbReference type="NCBIfam" id="TIGR00593"/>
    </source>
</evidence>
<keyword evidence="10 17" id="KW-0378">Hydrolase</keyword>
<evidence type="ECO:0000256" key="8">
    <source>
        <dbReference type="ARBA" id="ARBA00022722"/>
    </source>
</evidence>
<dbReference type="GO" id="GO:0003677">
    <property type="term" value="F:DNA binding"/>
    <property type="evidence" value="ECO:0007669"/>
    <property type="project" value="UniProtKB-UniRule"/>
</dbReference>
<keyword evidence="8" id="KW-0540">Nuclease</keyword>
<comment type="function">
    <text evidence="17">In addition to polymerase activity, this DNA polymerase exhibits 3'-5' and 5'-3' exonuclease activity.</text>
</comment>
<dbReference type="InterPro" id="IPR002421">
    <property type="entry name" value="5-3_exonuclease"/>
</dbReference>
<dbReference type="InterPro" id="IPR002298">
    <property type="entry name" value="DNA_polymerase_A"/>
</dbReference>
<dbReference type="InterPro" id="IPR002562">
    <property type="entry name" value="3'-5'_exonuclease_dom"/>
</dbReference>
<evidence type="ECO:0000256" key="10">
    <source>
        <dbReference type="ARBA" id="ARBA00022801"/>
    </source>
</evidence>
<accession>A0A6M4NQV9</accession>
<evidence type="ECO:0000256" key="13">
    <source>
        <dbReference type="ARBA" id="ARBA00023125"/>
    </source>
</evidence>
<dbReference type="CDD" id="cd09859">
    <property type="entry name" value="PIN_53EXO"/>
    <property type="match status" value="1"/>
</dbReference>
<dbReference type="SMART" id="SM00474">
    <property type="entry name" value="35EXOc"/>
    <property type="match status" value="1"/>
</dbReference>
<dbReference type="Pfam" id="PF02739">
    <property type="entry name" value="5_3_exonuc_N"/>
    <property type="match status" value="1"/>
</dbReference>
<evidence type="ECO:0000256" key="3">
    <source>
        <dbReference type="ARBA" id="ARBA00012417"/>
    </source>
</evidence>
<gene>
    <name evidence="17" type="primary">polA</name>
    <name evidence="21" type="ORF">PlAlph_1890</name>
</gene>
<dbReference type="GO" id="GO:0008409">
    <property type="term" value="F:5'-3' exonuclease activity"/>
    <property type="evidence" value="ECO:0007669"/>
    <property type="project" value="UniProtKB-UniRule"/>
</dbReference>
<keyword evidence="11 17" id="KW-0269">Exonuclease</keyword>
<evidence type="ECO:0000259" key="18">
    <source>
        <dbReference type="SMART" id="SM00474"/>
    </source>
</evidence>
<evidence type="ECO:0000256" key="5">
    <source>
        <dbReference type="ARBA" id="ARBA00022679"/>
    </source>
</evidence>
<dbReference type="GO" id="GO:0003887">
    <property type="term" value="F:DNA-directed DNA polymerase activity"/>
    <property type="evidence" value="ECO:0007669"/>
    <property type="project" value="UniProtKB-UniRule"/>
</dbReference>
<keyword evidence="14 17" id="KW-0234">DNA repair</keyword>
<dbReference type="CDD" id="cd09898">
    <property type="entry name" value="H3TH_53EXO"/>
    <property type="match status" value="1"/>
</dbReference>
<evidence type="ECO:0000313" key="21">
    <source>
        <dbReference type="EMBL" id="QJR98185.1"/>
    </source>
</evidence>
<dbReference type="FunFam" id="1.20.1060.10:FF:000001">
    <property type="entry name" value="DNA polymerase I"/>
    <property type="match status" value="1"/>
</dbReference>
<evidence type="ECO:0000256" key="11">
    <source>
        <dbReference type="ARBA" id="ARBA00022839"/>
    </source>
</evidence>
<organism evidence="21">
    <name type="scientific">uncultured Alphaproteobacteria bacterium</name>
    <dbReference type="NCBI Taxonomy" id="91750"/>
    <lineage>
        <taxon>Bacteria</taxon>
        <taxon>Pseudomonadati</taxon>
        <taxon>Pseudomonadota</taxon>
        <taxon>Alphaproteobacteria</taxon>
        <taxon>environmental samples</taxon>
    </lineage>
</organism>
<dbReference type="NCBIfam" id="TIGR00593">
    <property type="entry name" value="pola"/>
    <property type="match status" value="1"/>
</dbReference>
<evidence type="ECO:0000256" key="1">
    <source>
        <dbReference type="ARBA" id="ARBA00007705"/>
    </source>
</evidence>
<evidence type="ECO:0000256" key="2">
    <source>
        <dbReference type="ARBA" id="ARBA00011541"/>
    </source>
</evidence>
<dbReference type="InterPro" id="IPR012337">
    <property type="entry name" value="RNaseH-like_sf"/>
</dbReference>
<keyword evidence="6 17" id="KW-0548">Nucleotidyltransferase</keyword>
<comment type="subunit">
    <text evidence="2">Single-chain monomer with multiple functions.</text>
</comment>
<dbReference type="Gene3D" id="3.40.50.1010">
    <property type="entry name" value="5'-nuclease"/>
    <property type="match status" value="1"/>
</dbReference>
<evidence type="ECO:0000256" key="14">
    <source>
        <dbReference type="ARBA" id="ARBA00023204"/>
    </source>
</evidence>
<dbReference type="InterPro" id="IPR019760">
    <property type="entry name" value="DNA-dir_DNA_pol_A_CS"/>
</dbReference>
<comment type="catalytic activity">
    <reaction evidence="15 17">
        <text>DNA(n) + a 2'-deoxyribonucleoside 5'-triphosphate = DNA(n+1) + diphosphate</text>
        <dbReference type="Rhea" id="RHEA:22508"/>
        <dbReference type="Rhea" id="RHEA-COMP:17339"/>
        <dbReference type="Rhea" id="RHEA-COMP:17340"/>
        <dbReference type="ChEBI" id="CHEBI:33019"/>
        <dbReference type="ChEBI" id="CHEBI:61560"/>
        <dbReference type="ChEBI" id="CHEBI:173112"/>
        <dbReference type="EC" id="2.7.7.7"/>
    </reaction>
</comment>
<dbReference type="CDD" id="cd08637">
    <property type="entry name" value="DNA_pol_A_pol_I_C"/>
    <property type="match status" value="1"/>
</dbReference>
<dbReference type="EC" id="2.7.7.7" evidence="3 16"/>
<dbReference type="PRINTS" id="PR00868">
    <property type="entry name" value="DNAPOLI"/>
</dbReference>
<dbReference type="FunFam" id="3.40.50.1010:FF:000001">
    <property type="entry name" value="DNA polymerase I"/>
    <property type="match status" value="1"/>
</dbReference>
<comment type="similarity">
    <text evidence="1 17">Belongs to the DNA polymerase type-A family.</text>
</comment>
<dbReference type="GO" id="GO:0006261">
    <property type="term" value="P:DNA-templated DNA replication"/>
    <property type="evidence" value="ECO:0007669"/>
    <property type="project" value="UniProtKB-UniRule"/>
</dbReference>
<dbReference type="GO" id="GO:0006302">
    <property type="term" value="P:double-strand break repair"/>
    <property type="evidence" value="ECO:0007669"/>
    <property type="project" value="TreeGrafter"/>
</dbReference>
<dbReference type="SUPFAM" id="SSF53098">
    <property type="entry name" value="Ribonuclease H-like"/>
    <property type="match status" value="1"/>
</dbReference>
<evidence type="ECO:0000259" key="20">
    <source>
        <dbReference type="SMART" id="SM00482"/>
    </source>
</evidence>
<evidence type="ECO:0000256" key="4">
    <source>
        <dbReference type="ARBA" id="ARBA00020311"/>
    </source>
</evidence>
<dbReference type="Pfam" id="PF00476">
    <property type="entry name" value="DNA_pol_A"/>
    <property type="match status" value="1"/>
</dbReference>
<feature type="domain" description="DNA-directed DNA polymerase family A palm" evidence="20">
    <location>
        <begin position="674"/>
        <end position="880"/>
    </location>
</feature>
<evidence type="ECO:0000256" key="6">
    <source>
        <dbReference type="ARBA" id="ARBA00022695"/>
    </source>
</evidence>
<feature type="domain" description="5'-3' exonuclease" evidence="19">
    <location>
        <begin position="3"/>
        <end position="258"/>
    </location>
</feature>
<dbReference type="SMART" id="SM00475">
    <property type="entry name" value="53EXOc"/>
    <property type="match status" value="1"/>
</dbReference>
<feature type="domain" description="3'-5' exonuclease" evidence="18">
    <location>
        <begin position="307"/>
        <end position="508"/>
    </location>
</feature>
<dbReference type="GO" id="GO:0008408">
    <property type="term" value="F:3'-5' exonuclease activity"/>
    <property type="evidence" value="ECO:0007669"/>
    <property type="project" value="UniProtKB-UniRule"/>
</dbReference>